<evidence type="ECO:0000313" key="2">
    <source>
        <dbReference type="EMBL" id="REC63051.1"/>
    </source>
</evidence>
<keyword evidence="1" id="KW-0472">Membrane</keyword>
<protein>
    <submittedName>
        <fullName evidence="2">DUF805 domain-containing protein</fullName>
    </submittedName>
</protein>
<evidence type="ECO:0000256" key="1">
    <source>
        <dbReference type="SAM" id="Phobius"/>
    </source>
</evidence>
<sequence>MFKNPFAFEGRISNKEYALTLLIDFGITTTLKFCKGIVPPLLLTVSIFVLIPGLLFLLAQGTKRCHDMGESGWYQLIPFYGFLMLINEGDTGKNKYGEAPVQ</sequence>
<reference evidence="3" key="1">
    <citation type="submission" date="2018-06" db="EMBL/GenBank/DDBJ databases">
        <authorList>
            <person name="Lum Nde A."/>
            <person name="Hugo C."/>
        </authorList>
    </citation>
    <scope>NUCLEOTIDE SEQUENCE [LARGE SCALE GENOMIC DNA]</scope>
    <source>
        <strain evidence="3">1_F178</strain>
    </source>
</reference>
<dbReference type="InterPro" id="IPR008523">
    <property type="entry name" value="DUF805"/>
</dbReference>
<dbReference type="EMBL" id="QNVT01000005">
    <property type="protein sequence ID" value="REC63051.1"/>
    <property type="molecule type" value="Genomic_DNA"/>
</dbReference>
<name>A0A3D9CBZ4_9FLAO</name>
<organism evidence="2 3">
    <name type="scientific">Chryseobacterium pennae</name>
    <dbReference type="NCBI Taxonomy" id="2258962"/>
    <lineage>
        <taxon>Bacteria</taxon>
        <taxon>Pseudomonadati</taxon>
        <taxon>Bacteroidota</taxon>
        <taxon>Flavobacteriia</taxon>
        <taxon>Flavobacteriales</taxon>
        <taxon>Weeksellaceae</taxon>
        <taxon>Chryseobacterium group</taxon>
        <taxon>Chryseobacterium</taxon>
    </lineage>
</organism>
<evidence type="ECO:0000313" key="3">
    <source>
        <dbReference type="Proteomes" id="UP000256686"/>
    </source>
</evidence>
<dbReference type="GO" id="GO:0005886">
    <property type="term" value="C:plasma membrane"/>
    <property type="evidence" value="ECO:0007669"/>
    <property type="project" value="TreeGrafter"/>
</dbReference>
<proteinExistence type="predicted"/>
<dbReference type="RefSeq" id="WP_115970128.1">
    <property type="nucleotide sequence ID" value="NZ_QNVT01000005.1"/>
</dbReference>
<dbReference type="PANTHER" id="PTHR34980">
    <property type="entry name" value="INNER MEMBRANE PROTEIN-RELATED-RELATED"/>
    <property type="match status" value="1"/>
</dbReference>
<comment type="caution">
    <text evidence="2">The sequence shown here is derived from an EMBL/GenBank/DDBJ whole genome shotgun (WGS) entry which is preliminary data.</text>
</comment>
<dbReference type="Proteomes" id="UP000256686">
    <property type="component" value="Unassembled WGS sequence"/>
</dbReference>
<feature type="transmembrane region" description="Helical" evidence="1">
    <location>
        <begin position="37"/>
        <end position="58"/>
    </location>
</feature>
<keyword evidence="3" id="KW-1185">Reference proteome</keyword>
<gene>
    <name evidence="2" type="ORF">DRF65_07430</name>
</gene>
<dbReference type="AlphaFoldDB" id="A0A3D9CBZ4"/>
<accession>A0A3D9CBZ4</accession>
<keyword evidence="1" id="KW-0812">Transmembrane</keyword>
<keyword evidence="1" id="KW-1133">Transmembrane helix</keyword>
<dbReference type="Pfam" id="PF05656">
    <property type="entry name" value="DUF805"/>
    <property type="match status" value="1"/>
</dbReference>